<sequence length="206" mass="23462">MDLLVEWVTQIVVFLIVAMIIDLIIPATVMKKYIKLVVGLILILIFLKPVFSLFDMNVEQALEASFSKLTKEESAEGSMENSIEMQKREIQATQSAYILEEMAVQLKDLAKDKLAEDYQAKILDINFQLTTEEEPTYEDLEEVIVYLGQMEEEEGAVSTVDRIEINTDDPVVNEDEQDVQGIKNLLQDVWEINDDKLTIVWEGGSP</sequence>
<evidence type="ECO:0000313" key="2">
    <source>
        <dbReference type="EMBL" id="GGB62085.1"/>
    </source>
</evidence>
<reference evidence="2" key="1">
    <citation type="journal article" date="2014" name="Int. J. Syst. Evol. Microbiol.">
        <title>Complete genome sequence of Corynebacterium casei LMG S-19264T (=DSM 44701T), isolated from a smear-ripened cheese.</title>
        <authorList>
            <consortium name="US DOE Joint Genome Institute (JGI-PGF)"/>
            <person name="Walter F."/>
            <person name="Albersmeier A."/>
            <person name="Kalinowski J."/>
            <person name="Ruckert C."/>
        </authorList>
    </citation>
    <scope>NUCLEOTIDE SEQUENCE</scope>
    <source>
        <strain evidence="2">CGMCC 1.15454</strain>
    </source>
</reference>
<evidence type="ECO:0000256" key="1">
    <source>
        <dbReference type="SAM" id="Phobius"/>
    </source>
</evidence>
<accession>A0A9W5X7R4</accession>
<comment type="caution">
    <text evidence="2">The sequence shown here is derived from an EMBL/GenBank/DDBJ whole genome shotgun (WGS) entry which is preliminary data.</text>
</comment>
<dbReference type="NCBIfam" id="TIGR02896">
    <property type="entry name" value="spore_III_AF"/>
    <property type="match status" value="1"/>
</dbReference>
<name>A0A9W5X7R4_9BACI</name>
<organism evidence="2 3">
    <name type="scientific">Lentibacillus populi</name>
    <dbReference type="NCBI Taxonomy" id="1827502"/>
    <lineage>
        <taxon>Bacteria</taxon>
        <taxon>Bacillati</taxon>
        <taxon>Bacillota</taxon>
        <taxon>Bacilli</taxon>
        <taxon>Bacillales</taxon>
        <taxon>Bacillaceae</taxon>
        <taxon>Lentibacillus</taxon>
    </lineage>
</organism>
<dbReference type="Pfam" id="PF09581">
    <property type="entry name" value="Spore_III_AF"/>
    <property type="match status" value="1"/>
</dbReference>
<reference evidence="2" key="2">
    <citation type="submission" date="2020-09" db="EMBL/GenBank/DDBJ databases">
        <authorList>
            <person name="Sun Q."/>
            <person name="Zhou Y."/>
        </authorList>
    </citation>
    <scope>NUCLEOTIDE SEQUENCE</scope>
    <source>
        <strain evidence="2">CGMCC 1.15454</strain>
    </source>
</reference>
<dbReference type="EMBL" id="BMJD01000070">
    <property type="protein sequence ID" value="GGB62085.1"/>
    <property type="molecule type" value="Genomic_DNA"/>
</dbReference>
<gene>
    <name evidence="2" type="primary">spoIIIAF</name>
    <name evidence="2" type="ORF">GCM10011409_44090</name>
</gene>
<dbReference type="AlphaFoldDB" id="A0A9W5X7R4"/>
<keyword evidence="1" id="KW-0472">Membrane</keyword>
<evidence type="ECO:0000313" key="3">
    <source>
        <dbReference type="Proteomes" id="UP000621492"/>
    </source>
</evidence>
<keyword evidence="1" id="KW-0812">Transmembrane</keyword>
<feature type="transmembrane region" description="Helical" evidence="1">
    <location>
        <begin position="36"/>
        <end position="54"/>
    </location>
</feature>
<proteinExistence type="predicted"/>
<keyword evidence="1" id="KW-1133">Transmembrane helix</keyword>
<keyword evidence="3" id="KW-1185">Reference proteome</keyword>
<dbReference type="InterPro" id="IPR014245">
    <property type="entry name" value="Spore_III_AF"/>
</dbReference>
<dbReference type="Proteomes" id="UP000621492">
    <property type="component" value="Unassembled WGS sequence"/>
</dbReference>
<dbReference type="RefSeq" id="WP_155554408.1">
    <property type="nucleotide sequence ID" value="NZ_BMJD01000070.1"/>
</dbReference>
<protein>
    <submittedName>
        <fullName evidence="2">Stage III sporulation protein AF</fullName>
    </submittedName>
</protein>
<feature type="transmembrane region" description="Helical" evidence="1">
    <location>
        <begin position="7"/>
        <end position="29"/>
    </location>
</feature>